<evidence type="ECO:0000256" key="20">
    <source>
        <dbReference type="SAM" id="MobiDB-lite"/>
    </source>
</evidence>
<evidence type="ECO:0000259" key="21">
    <source>
        <dbReference type="PROSITE" id="PS50290"/>
    </source>
</evidence>
<accession>A0A556U8A5</accession>
<dbReference type="AlphaFoldDB" id="A0A556U8A5"/>
<organism evidence="22 23">
    <name type="scientific">Bagarius yarrelli</name>
    <name type="common">Goonch</name>
    <name type="synonym">Bagrus yarrelli</name>
    <dbReference type="NCBI Taxonomy" id="175774"/>
    <lineage>
        <taxon>Eukaryota</taxon>
        <taxon>Metazoa</taxon>
        <taxon>Chordata</taxon>
        <taxon>Craniata</taxon>
        <taxon>Vertebrata</taxon>
        <taxon>Euteleostomi</taxon>
        <taxon>Actinopterygii</taxon>
        <taxon>Neopterygii</taxon>
        <taxon>Teleostei</taxon>
        <taxon>Ostariophysi</taxon>
        <taxon>Siluriformes</taxon>
        <taxon>Sisoridae</taxon>
        <taxon>Sisorinae</taxon>
        <taxon>Bagarius</taxon>
    </lineage>
</organism>
<evidence type="ECO:0000256" key="3">
    <source>
        <dbReference type="ARBA" id="ARBA00004395"/>
    </source>
</evidence>
<keyword evidence="14 19" id="KW-0067">ATP-binding</keyword>
<dbReference type="InterPro" id="IPR000403">
    <property type="entry name" value="PI3/4_kinase_cat_dom"/>
</dbReference>
<feature type="domain" description="PI3K/PI4K catalytic" evidence="21">
    <location>
        <begin position="113"/>
        <end position="405"/>
    </location>
</feature>
<evidence type="ECO:0000256" key="16">
    <source>
        <dbReference type="ARBA" id="ARBA00023098"/>
    </source>
</evidence>
<evidence type="ECO:0000313" key="23">
    <source>
        <dbReference type="Proteomes" id="UP000319801"/>
    </source>
</evidence>
<comment type="similarity">
    <text evidence="6 19">Belongs to the PI3/PI4-kinase family. Type II PI4K subfamily.</text>
</comment>
<evidence type="ECO:0000256" key="18">
    <source>
        <dbReference type="ARBA" id="ARBA00036767"/>
    </source>
</evidence>
<dbReference type="GO" id="GO:0005802">
    <property type="term" value="C:trans-Golgi network"/>
    <property type="evidence" value="ECO:0007669"/>
    <property type="project" value="TreeGrafter"/>
</dbReference>
<evidence type="ECO:0000256" key="19">
    <source>
        <dbReference type="RuleBase" id="RU367084"/>
    </source>
</evidence>
<evidence type="ECO:0000256" key="9">
    <source>
        <dbReference type="ARBA" id="ARBA00022679"/>
    </source>
</evidence>
<dbReference type="GO" id="GO:0005524">
    <property type="term" value="F:ATP binding"/>
    <property type="evidence" value="ECO:0007669"/>
    <property type="project" value="UniProtKB-UniRule"/>
</dbReference>
<dbReference type="GO" id="GO:0005829">
    <property type="term" value="C:cytosol"/>
    <property type="evidence" value="ECO:0007669"/>
    <property type="project" value="UniProtKB-SubCell"/>
</dbReference>
<evidence type="ECO:0000256" key="15">
    <source>
        <dbReference type="ARBA" id="ARBA00023034"/>
    </source>
</evidence>
<dbReference type="PROSITE" id="PS50290">
    <property type="entry name" value="PI3_4_KINASE_3"/>
    <property type="match status" value="1"/>
</dbReference>
<evidence type="ECO:0000256" key="11">
    <source>
        <dbReference type="ARBA" id="ARBA00022753"/>
    </source>
</evidence>
<gene>
    <name evidence="22" type="ORF">Baya_9780</name>
</gene>
<dbReference type="GO" id="GO:0046854">
    <property type="term" value="P:phosphatidylinositol phosphate biosynthetic process"/>
    <property type="evidence" value="ECO:0007669"/>
    <property type="project" value="UniProtKB-UniRule"/>
</dbReference>
<dbReference type="GO" id="GO:0031901">
    <property type="term" value="C:early endosome membrane"/>
    <property type="evidence" value="ECO:0007669"/>
    <property type="project" value="UniProtKB-SubCell"/>
</dbReference>
<evidence type="ECO:0000256" key="4">
    <source>
        <dbReference type="ARBA" id="ARBA00004514"/>
    </source>
</evidence>
<proteinExistence type="inferred from homology"/>
<dbReference type="InterPro" id="IPR039756">
    <property type="entry name" value="Lsb6/PI4K2"/>
</dbReference>
<feature type="region of interest" description="Disordered" evidence="20">
    <location>
        <begin position="28"/>
        <end position="96"/>
    </location>
</feature>
<evidence type="ECO:0000256" key="6">
    <source>
        <dbReference type="ARBA" id="ARBA00008941"/>
    </source>
</evidence>
<keyword evidence="9 19" id="KW-0808">Transferase</keyword>
<reference evidence="22 23" key="1">
    <citation type="journal article" date="2019" name="Genome Biol. Evol.">
        <title>Whole-Genome Sequencing of the Giant Devil Catfish, Bagarius yarrelli.</title>
        <authorList>
            <person name="Jiang W."/>
            <person name="Lv Y."/>
            <person name="Cheng L."/>
            <person name="Yang K."/>
            <person name="Chao B."/>
            <person name="Wang X."/>
            <person name="Li Y."/>
            <person name="Pan X."/>
            <person name="You X."/>
            <person name="Zhang Y."/>
            <person name="Yang J."/>
            <person name="Li J."/>
            <person name="Zhang X."/>
            <person name="Liu S."/>
            <person name="Sun C."/>
            <person name="Yang J."/>
            <person name="Shi Q."/>
        </authorList>
    </citation>
    <scope>NUCLEOTIDE SEQUENCE [LARGE SCALE GENOMIC DNA]</scope>
    <source>
        <strain evidence="22">JWS20170419001</strain>
        <tissue evidence="22">Muscle</tissue>
    </source>
</reference>
<evidence type="ECO:0000256" key="14">
    <source>
        <dbReference type="ARBA" id="ARBA00022840"/>
    </source>
</evidence>
<keyword evidence="8" id="KW-0963">Cytoplasm</keyword>
<keyword evidence="10 19" id="KW-0547">Nucleotide-binding</keyword>
<comment type="catalytic activity">
    <reaction evidence="18">
        <text>a 1,2-diacyl-sn-glycero-3-phospho-(1D-myo-inositol) + ATP = a 1,2-diacyl-sn-glycero-3-phospho-(1D-myo-inositol 4-phosphate) + ADP + H(+)</text>
        <dbReference type="Rhea" id="RHEA:19877"/>
        <dbReference type="ChEBI" id="CHEBI:15378"/>
        <dbReference type="ChEBI" id="CHEBI:30616"/>
        <dbReference type="ChEBI" id="CHEBI:57880"/>
        <dbReference type="ChEBI" id="CHEBI:58178"/>
        <dbReference type="ChEBI" id="CHEBI:456216"/>
        <dbReference type="EC" id="2.7.1.67"/>
    </reaction>
    <physiologicalReaction direction="left-to-right" evidence="18">
        <dbReference type="Rhea" id="RHEA:19878"/>
    </physiologicalReaction>
</comment>
<evidence type="ECO:0000256" key="2">
    <source>
        <dbReference type="ARBA" id="ARBA00004236"/>
    </source>
</evidence>
<evidence type="ECO:0000256" key="13">
    <source>
        <dbReference type="ARBA" id="ARBA00022824"/>
    </source>
</evidence>
<dbReference type="Pfam" id="PF00454">
    <property type="entry name" value="PI3_PI4_kinase"/>
    <property type="match status" value="2"/>
</dbReference>
<name>A0A556U8A5_BAGYA</name>
<dbReference type="GO" id="GO:0005765">
    <property type="term" value="C:lysosomal membrane"/>
    <property type="evidence" value="ECO:0007669"/>
    <property type="project" value="TreeGrafter"/>
</dbReference>
<dbReference type="GO" id="GO:0007030">
    <property type="term" value="P:Golgi organization"/>
    <property type="evidence" value="ECO:0007669"/>
    <property type="project" value="TreeGrafter"/>
</dbReference>
<evidence type="ECO:0000256" key="10">
    <source>
        <dbReference type="ARBA" id="ARBA00022741"/>
    </source>
</evidence>
<comment type="subcellular location">
    <subcellularLocation>
        <location evidence="2">Cell membrane</location>
    </subcellularLocation>
    <subcellularLocation>
        <location evidence="4">Cytoplasm</location>
        <location evidence="4">Cytosol</location>
    </subcellularLocation>
    <subcellularLocation>
        <location evidence="1">Early endosome membrane</location>
    </subcellularLocation>
    <subcellularLocation>
        <location evidence="5">Endoplasmic reticulum membrane</location>
    </subcellularLocation>
    <subcellularLocation>
        <location evidence="3">Golgi apparatus membrane</location>
        <topology evidence="3">Peripheral membrane protein</topology>
    </subcellularLocation>
    <subcellularLocation>
        <location evidence="19">Membrane</location>
        <topology evidence="19">Peripheral membrane protein</topology>
    </subcellularLocation>
</comment>
<feature type="compositionally biased region" description="Acidic residues" evidence="20">
    <location>
        <begin position="43"/>
        <end position="52"/>
    </location>
</feature>
<dbReference type="Proteomes" id="UP000319801">
    <property type="component" value="Unassembled WGS sequence"/>
</dbReference>
<evidence type="ECO:0000313" key="22">
    <source>
        <dbReference type="EMBL" id="TSN95666.1"/>
    </source>
</evidence>
<sequence>MMSECDPVDAESANAAFTEPSLLRALPGGAQRISGSTESVLTELEEAEEEDALLLPRPATGDSDSSSPSRAARDKRPRQNRHSSSSDKENLTSPEDPVFEEIIQRAEQAIESGIYPERISQGSSGSYFVKDSKKKIIGVFKPKSEEPYGHLNPKWTKYFHKLCCPCCFGRGCLVPNQGYLSEAAASLVDQKLSLSVVPKTKVVSLASETFHYNAIDRAKSRGKKYALEKVPKVGRRFHRVGLPPKVGSFQLFVEGYQEADYWLRRFEAEPLPENTRKQLQFQFERLGCECVIQIAAIDNGLAFPFKHPDEWRAYPFHWAWLPQASVAFSQETRDLVLSRISDMNFVQDLCEDLYELFKADKGFDKTVFEKQMSVMRGQILNLTQALKDGKSPLQLVQMPRVVVERSRGGGQGRVVQLGNAFTQTFHCKRPFFTSW</sequence>
<keyword evidence="11" id="KW-0967">Endosome</keyword>
<dbReference type="EC" id="2.7.1.67" evidence="19"/>
<comment type="caution">
    <text evidence="22">The sequence shown here is derived from an EMBL/GenBank/DDBJ whole genome shotgun (WGS) entry which is preliminary data.</text>
</comment>
<dbReference type="GO" id="GO:0004430">
    <property type="term" value="F:1-phosphatidylinositol 4-kinase activity"/>
    <property type="evidence" value="ECO:0007669"/>
    <property type="project" value="UniProtKB-UniRule"/>
</dbReference>
<evidence type="ECO:0000256" key="5">
    <source>
        <dbReference type="ARBA" id="ARBA00004586"/>
    </source>
</evidence>
<dbReference type="PANTHER" id="PTHR12865">
    <property type="entry name" value="PHOSPHATIDYLINOSITOL 4-KINASE TYPE-II"/>
    <property type="match status" value="1"/>
</dbReference>
<keyword evidence="7" id="KW-1003">Cell membrane</keyword>
<keyword evidence="16" id="KW-0443">Lipid metabolism</keyword>
<dbReference type="GO" id="GO:0005789">
    <property type="term" value="C:endoplasmic reticulum membrane"/>
    <property type="evidence" value="ECO:0007669"/>
    <property type="project" value="UniProtKB-SubCell"/>
</dbReference>
<protein>
    <recommendedName>
        <fullName evidence="19">Phosphatidylinositol 4-kinase type 2</fullName>
        <ecNumber evidence="19">2.7.1.67</ecNumber>
    </recommendedName>
</protein>
<keyword evidence="17 19" id="KW-0472">Membrane</keyword>
<evidence type="ECO:0000256" key="8">
    <source>
        <dbReference type="ARBA" id="ARBA00022490"/>
    </source>
</evidence>
<dbReference type="GO" id="GO:0000139">
    <property type="term" value="C:Golgi membrane"/>
    <property type="evidence" value="ECO:0007669"/>
    <property type="project" value="UniProtKB-SubCell"/>
</dbReference>
<keyword evidence="12 19" id="KW-0418">Kinase</keyword>
<dbReference type="PANTHER" id="PTHR12865:SF6">
    <property type="entry name" value="PHOSPHATIDYLINOSITOL 4-KINASE TYPE 2-BETA"/>
    <property type="match status" value="1"/>
</dbReference>
<evidence type="ECO:0000256" key="7">
    <source>
        <dbReference type="ARBA" id="ARBA00022475"/>
    </source>
</evidence>
<dbReference type="GO" id="GO:0005886">
    <property type="term" value="C:plasma membrane"/>
    <property type="evidence" value="ECO:0007669"/>
    <property type="project" value="UniProtKB-SubCell"/>
</dbReference>
<evidence type="ECO:0000256" key="17">
    <source>
        <dbReference type="ARBA" id="ARBA00023136"/>
    </source>
</evidence>
<dbReference type="EMBL" id="VCAZ01000062">
    <property type="protein sequence ID" value="TSN95666.1"/>
    <property type="molecule type" value="Genomic_DNA"/>
</dbReference>
<evidence type="ECO:0000256" key="1">
    <source>
        <dbReference type="ARBA" id="ARBA00004146"/>
    </source>
</evidence>
<dbReference type="OrthoDB" id="3349449at2759"/>
<keyword evidence="13" id="KW-0256">Endoplasmic reticulum</keyword>
<keyword evidence="23" id="KW-1185">Reference proteome</keyword>
<dbReference type="SUPFAM" id="SSF56399">
    <property type="entry name" value="ADP-ribosylation"/>
    <property type="match status" value="1"/>
</dbReference>
<keyword evidence="15" id="KW-0333">Golgi apparatus</keyword>
<dbReference type="GO" id="GO:0007032">
    <property type="term" value="P:endosome organization"/>
    <property type="evidence" value="ECO:0007669"/>
    <property type="project" value="TreeGrafter"/>
</dbReference>
<evidence type="ECO:0000256" key="12">
    <source>
        <dbReference type="ARBA" id="ARBA00022777"/>
    </source>
</evidence>
<feature type="compositionally biased region" description="Low complexity" evidence="20">
    <location>
        <begin position="53"/>
        <end position="70"/>
    </location>
</feature>